<sequence precursor="true">MTGWFRQRARAVAAGVVLIILLLLFLVPLPTLLVSEQAGSPVLMLPMLFDKTCSLEYIHSVLKTPVRENFVLAPGNQLQLTSTTFKAYGVGTPYLPSEGKLENRHGEFVLTGLKRRFKEINLGFVPLNKQVLVYRGKKYPFSDYFKADSLVKIQVKPCTVAKIIWQMTLGGR</sequence>
<keyword evidence="2" id="KW-1185">Reference proteome</keyword>
<name>F6B678_DESCC</name>
<dbReference type="AlphaFoldDB" id="F6B678"/>
<dbReference type="InterPro" id="IPR015001">
    <property type="entry name" value="DUF1850"/>
</dbReference>
<protein>
    <recommendedName>
        <fullName evidence="3">DUF1850 domain-containing protein</fullName>
    </recommendedName>
</protein>
<accession>F6B678</accession>
<dbReference type="Pfam" id="PF08905">
    <property type="entry name" value="DUF1850"/>
    <property type="match status" value="1"/>
</dbReference>
<evidence type="ECO:0000313" key="1">
    <source>
        <dbReference type="EMBL" id="AEF95501.1"/>
    </source>
</evidence>
<reference evidence="1 2" key="1">
    <citation type="submission" date="2011-05" db="EMBL/GenBank/DDBJ databases">
        <title>Complete sequence of Desulfotomaculum carboxydivorans CO-1-SRB.</title>
        <authorList>
            <consortium name="US DOE Joint Genome Institute"/>
            <person name="Lucas S."/>
            <person name="Han J."/>
            <person name="Lapidus A."/>
            <person name="Cheng J.-F."/>
            <person name="Goodwin L."/>
            <person name="Pitluck S."/>
            <person name="Peters L."/>
            <person name="Mikhailova N."/>
            <person name="Lu M."/>
            <person name="Han C."/>
            <person name="Tapia R."/>
            <person name="Land M."/>
            <person name="Hauser L."/>
            <person name="Kyrpides N."/>
            <person name="Ivanova N."/>
            <person name="Pagani I."/>
            <person name="Stams A."/>
            <person name="Plugge C."/>
            <person name="Muyzer G."/>
            <person name="Kuever J."/>
            <person name="Parshina S."/>
            <person name="Ivanova A."/>
            <person name="Nazina T."/>
            <person name="Woyke T."/>
        </authorList>
    </citation>
    <scope>NUCLEOTIDE SEQUENCE [LARGE SCALE GENOMIC DNA]</scope>
    <source>
        <strain evidence="2">DSM 14880 / VKM B-2319 / CO-1-SRB</strain>
    </source>
</reference>
<dbReference type="RefSeq" id="WP_013810890.1">
    <property type="nucleotide sequence ID" value="NC_015565.1"/>
</dbReference>
<dbReference type="STRING" id="868595.Desca_2683"/>
<dbReference type="Proteomes" id="UP000009226">
    <property type="component" value="Chromosome"/>
</dbReference>
<evidence type="ECO:0008006" key="3">
    <source>
        <dbReference type="Google" id="ProtNLM"/>
    </source>
</evidence>
<evidence type="ECO:0000313" key="2">
    <source>
        <dbReference type="Proteomes" id="UP000009226"/>
    </source>
</evidence>
<dbReference type="EMBL" id="CP002736">
    <property type="protein sequence ID" value="AEF95501.1"/>
    <property type="molecule type" value="Genomic_DNA"/>
</dbReference>
<gene>
    <name evidence="1" type="ordered locus">Desca_2683</name>
</gene>
<dbReference type="eggNOG" id="COG4729">
    <property type="taxonomic scope" value="Bacteria"/>
</dbReference>
<organism evidence="1 2">
    <name type="scientific">Desulfotomaculum nigrificans (strain DSM 14880 / VKM B-2319 / CO-1-SRB)</name>
    <name type="common">Desulfotomaculum carboxydivorans</name>
    <dbReference type="NCBI Taxonomy" id="868595"/>
    <lineage>
        <taxon>Bacteria</taxon>
        <taxon>Bacillati</taxon>
        <taxon>Bacillota</taxon>
        <taxon>Clostridia</taxon>
        <taxon>Eubacteriales</taxon>
        <taxon>Desulfotomaculaceae</taxon>
        <taxon>Desulfotomaculum</taxon>
    </lineage>
</organism>
<dbReference type="HOGENOM" id="CLU_1545174_0_0_9"/>
<proteinExistence type="predicted"/>
<dbReference type="KEGG" id="dca:Desca_2683"/>